<evidence type="ECO:0000256" key="2">
    <source>
        <dbReference type="ARBA" id="ARBA00022448"/>
    </source>
</evidence>
<evidence type="ECO:0000256" key="7">
    <source>
        <dbReference type="RuleBase" id="RU363032"/>
    </source>
</evidence>
<accession>A0A1A9B9W8</accession>
<dbReference type="PANTHER" id="PTHR30193">
    <property type="entry name" value="ABC TRANSPORTER PERMEASE PROTEIN"/>
    <property type="match status" value="1"/>
</dbReference>
<dbReference type="InterPro" id="IPR035906">
    <property type="entry name" value="MetI-like_sf"/>
</dbReference>
<evidence type="ECO:0000256" key="3">
    <source>
        <dbReference type="ARBA" id="ARBA00022475"/>
    </source>
</evidence>
<evidence type="ECO:0000313" key="11">
    <source>
        <dbReference type="Proteomes" id="UP000199558"/>
    </source>
</evidence>
<dbReference type="GO" id="GO:0055085">
    <property type="term" value="P:transmembrane transport"/>
    <property type="evidence" value="ECO:0007669"/>
    <property type="project" value="InterPro"/>
</dbReference>
<comment type="subcellular location">
    <subcellularLocation>
        <location evidence="1 7">Cell membrane</location>
        <topology evidence="1 7">Multi-pass membrane protein</topology>
    </subcellularLocation>
</comment>
<feature type="transmembrane region" description="Helical" evidence="7">
    <location>
        <begin position="36"/>
        <end position="61"/>
    </location>
</feature>
<feature type="transmembrane region" description="Helical" evidence="7">
    <location>
        <begin position="231"/>
        <end position="250"/>
    </location>
</feature>
<keyword evidence="5 7" id="KW-1133">Transmembrane helix</keyword>
<comment type="similarity">
    <text evidence="7">Belongs to the binding-protein-dependent transport system permease family.</text>
</comment>
<evidence type="ECO:0000256" key="1">
    <source>
        <dbReference type="ARBA" id="ARBA00004651"/>
    </source>
</evidence>
<dbReference type="GO" id="GO:0005886">
    <property type="term" value="C:plasma membrane"/>
    <property type="evidence" value="ECO:0007669"/>
    <property type="project" value="UniProtKB-SubCell"/>
</dbReference>
<dbReference type="AlphaFoldDB" id="A0A1A9B9W8"/>
<keyword evidence="2 7" id="KW-0813">Transport</keyword>
<organism evidence="10 11">
    <name type="scientific">Micromonospora sediminicola</name>
    <dbReference type="NCBI Taxonomy" id="946078"/>
    <lineage>
        <taxon>Bacteria</taxon>
        <taxon>Bacillati</taxon>
        <taxon>Actinomycetota</taxon>
        <taxon>Actinomycetes</taxon>
        <taxon>Micromonosporales</taxon>
        <taxon>Micromonosporaceae</taxon>
        <taxon>Micromonospora</taxon>
    </lineage>
</organism>
<keyword evidence="3" id="KW-1003">Cell membrane</keyword>
<dbReference type="STRING" id="946078.GA0070622_2776"/>
<dbReference type="PROSITE" id="PS50928">
    <property type="entry name" value="ABC_TM1"/>
    <property type="match status" value="1"/>
</dbReference>
<feature type="domain" description="ABC transmembrane type-1" evidence="9">
    <location>
        <begin position="94"/>
        <end position="308"/>
    </location>
</feature>
<gene>
    <name evidence="10" type="ORF">GA0070622_2776</name>
</gene>
<evidence type="ECO:0000256" key="6">
    <source>
        <dbReference type="ARBA" id="ARBA00023136"/>
    </source>
</evidence>
<dbReference type="RefSeq" id="WP_245666241.1">
    <property type="nucleotide sequence ID" value="NZ_FLRH01000003.1"/>
</dbReference>
<dbReference type="SUPFAM" id="SSF161098">
    <property type="entry name" value="MetI-like"/>
    <property type="match status" value="1"/>
</dbReference>
<proteinExistence type="inferred from homology"/>
<evidence type="ECO:0000313" key="10">
    <source>
        <dbReference type="EMBL" id="SBT65769.1"/>
    </source>
</evidence>
<feature type="region of interest" description="Disordered" evidence="8">
    <location>
        <begin position="1"/>
        <end position="28"/>
    </location>
</feature>
<feature type="transmembrane region" description="Helical" evidence="7">
    <location>
        <begin position="131"/>
        <end position="152"/>
    </location>
</feature>
<keyword evidence="4 7" id="KW-0812">Transmembrane</keyword>
<keyword evidence="11" id="KW-1185">Reference proteome</keyword>
<dbReference type="Pfam" id="PF00528">
    <property type="entry name" value="BPD_transp_1"/>
    <property type="match status" value="1"/>
</dbReference>
<evidence type="ECO:0000259" key="9">
    <source>
        <dbReference type="PROSITE" id="PS50928"/>
    </source>
</evidence>
<dbReference type="PANTHER" id="PTHR30193:SF1">
    <property type="entry name" value="ABC TRANSPORTER PERMEASE PROTEIN YESP-RELATED"/>
    <property type="match status" value="1"/>
</dbReference>
<dbReference type="CDD" id="cd06261">
    <property type="entry name" value="TM_PBP2"/>
    <property type="match status" value="1"/>
</dbReference>
<dbReference type="InterPro" id="IPR000515">
    <property type="entry name" value="MetI-like"/>
</dbReference>
<reference evidence="11" key="1">
    <citation type="submission" date="2016-06" db="EMBL/GenBank/DDBJ databases">
        <authorList>
            <person name="Varghese N."/>
            <person name="Submissions Spin"/>
        </authorList>
    </citation>
    <scope>NUCLEOTIDE SEQUENCE [LARGE SCALE GENOMIC DNA]</scope>
    <source>
        <strain evidence="11">DSM 45794</strain>
    </source>
</reference>
<dbReference type="Proteomes" id="UP000199558">
    <property type="component" value="Unassembled WGS sequence"/>
</dbReference>
<protein>
    <submittedName>
        <fullName evidence="10">Carbohydrate ABC transporter membrane protein 1, CUT1 family</fullName>
    </submittedName>
</protein>
<evidence type="ECO:0000256" key="5">
    <source>
        <dbReference type="ARBA" id="ARBA00022989"/>
    </source>
</evidence>
<name>A0A1A9B9W8_9ACTN</name>
<evidence type="ECO:0000256" key="8">
    <source>
        <dbReference type="SAM" id="MobiDB-lite"/>
    </source>
</evidence>
<sequence>MTLLTRRAARPRPDSTRPRLAGRSGSRRRHRHNRAAYLLLAPWLVGLLGLTAGPMVASLYLSLTEYDVLNPPVFIGADNYVEMFADDPRYLSSLWTTTIYVAVSVPVKLAFALGVALALNRGLRGLSFYRAVYYVPSLLGGSVAIAVMWRQIFGGDGLVNSLLGALGFTDLPAWVADPDYALGTLIVLAVWQFGSPMVIFLAGLKQIPGELYEAAEADGAGTWRRFRSVTLPLLTPVIFFNVVLQLIGSFQSFTPAFVVSGGTGGPLDSTLLYTLYLYEQGWANFRMGYASAMAWVLLGIIGALTAVAFITSRYWVHYTDGDK</sequence>
<dbReference type="Gene3D" id="1.10.3720.10">
    <property type="entry name" value="MetI-like"/>
    <property type="match status" value="1"/>
</dbReference>
<feature type="transmembrane region" description="Helical" evidence="7">
    <location>
        <begin position="256"/>
        <end position="278"/>
    </location>
</feature>
<feature type="transmembrane region" description="Helical" evidence="7">
    <location>
        <begin position="180"/>
        <end position="204"/>
    </location>
</feature>
<feature type="transmembrane region" description="Helical" evidence="7">
    <location>
        <begin position="99"/>
        <end position="119"/>
    </location>
</feature>
<feature type="transmembrane region" description="Helical" evidence="7">
    <location>
        <begin position="290"/>
        <end position="316"/>
    </location>
</feature>
<dbReference type="InterPro" id="IPR051393">
    <property type="entry name" value="ABC_transporter_permease"/>
</dbReference>
<dbReference type="EMBL" id="FLRH01000003">
    <property type="protein sequence ID" value="SBT65769.1"/>
    <property type="molecule type" value="Genomic_DNA"/>
</dbReference>
<evidence type="ECO:0000256" key="4">
    <source>
        <dbReference type="ARBA" id="ARBA00022692"/>
    </source>
</evidence>
<keyword evidence="6 7" id="KW-0472">Membrane</keyword>